<dbReference type="RefSeq" id="WP_155307230.1">
    <property type="nucleotide sequence ID" value="NZ_AP021875.1"/>
</dbReference>
<dbReference type="AlphaFoldDB" id="A0A5K7ZK29"/>
<accession>A0A5K7ZK29</accession>
<reference evidence="1 2" key="1">
    <citation type="submission" date="2019-11" db="EMBL/GenBank/DDBJ databases">
        <title>Comparative genomics of hydrocarbon-degrading Desulfosarcina strains.</title>
        <authorList>
            <person name="Watanabe M."/>
            <person name="Kojima H."/>
            <person name="Fukui M."/>
        </authorList>
    </citation>
    <scope>NUCLEOTIDE SEQUENCE [LARGE SCALE GENOMIC DNA]</scope>
    <source>
        <strain evidence="1 2">PP31</strain>
    </source>
</reference>
<dbReference type="KEGG" id="dwd:DSCW_60310"/>
<evidence type="ECO:0000313" key="1">
    <source>
        <dbReference type="EMBL" id="BBO78614.1"/>
    </source>
</evidence>
<keyword evidence="2" id="KW-1185">Reference proteome</keyword>
<name>A0A5K7ZK29_9BACT</name>
<organism evidence="1 2">
    <name type="scientific">Desulfosarcina widdelii</name>
    <dbReference type="NCBI Taxonomy" id="947919"/>
    <lineage>
        <taxon>Bacteria</taxon>
        <taxon>Pseudomonadati</taxon>
        <taxon>Thermodesulfobacteriota</taxon>
        <taxon>Desulfobacteria</taxon>
        <taxon>Desulfobacterales</taxon>
        <taxon>Desulfosarcinaceae</taxon>
        <taxon>Desulfosarcina</taxon>
    </lineage>
</organism>
<gene>
    <name evidence="1" type="ORF">DSCW_60310</name>
</gene>
<dbReference type="EMBL" id="AP021875">
    <property type="protein sequence ID" value="BBO78614.1"/>
    <property type="molecule type" value="Genomic_DNA"/>
</dbReference>
<protein>
    <submittedName>
        <fullName evidence="1">Uncharacterized protein</fullName>
    </submittedName>
</protein>
<proteinExistence type="predicted"/>
<sequence length="108" mass="12746">MIVCQHKKSKKYFIVVKDDGSPNKTFITPEGNIRTGIDINFFQEEFEVGNNLPMPNQYINEKQLKSYVFYNCCINEEPIEKYEILIDEMTDGERRILINQLKHKLGKK</sequence>
<dbReference type="Proteomes" id="UP000427769">
    <property type="component" value="Chromosome"/>
</dbReference>
<evidence type="ECO:0000313" key="2">
    <source>
        <dbReference type="Proteomes" id="UP000427769"/>
    </source>
</evidence>